<reference evidence="2" key="1">
    <citation type="submission" date="2021-08" db="EMBL/GenBank/DDBJ databases">
        <title>WGS assembly of Ceratopteris richardii.</title>
        <authorList>
            <person name="Marchant D.B."/>
            <person name="Chen G."/>
            <person name="Jenkins J."/>
            <person name="Shu S."/>
            <person name="Leebens-Mack J."/>
            <person name="Grimwood J."/>
            <person name="Schmutz J."/>
            <person name="Soltis P."/>
            <person name="Soltis D."/>
            <person name="Chen Z.-H."/>
        </authorList>
    </citation>
    <scope>NUCLEOTIDE SEQUENCE</scope>
    <source>
        <strain evidence="2">Whitten #5841</strain>
        <tissue evidence="2">Leaf</tissue>
    </source>
</reference>
<comment type="caution">
    <text evidence="2">The sequence shown here is derived from an EMBL/GenBank/DDBJ whole genome shotgun (WGS) entry which is preliminary data.</text>
</comment>
<feature type="region of interest" description="Disordered" evidence="1">
    <location>
        <begin position="123"/>
        <end position="153"/>
    </location>
</feature>
<name>A0A8T2UW07_CERRI</name>
<organism evidence="2 3">
    <name type="scientific">Ceratopteris richardii</name>
    <name type="common">Triangle waterfern</name>
    <dbReference type="NCBI Taxonomy" id="49495"/>
    <lineage>
        <taxon>Eukaryota</taxon>
        <taxon>Viridiplantae</taxon>
        <taxon>Streptophyta</taxon>
        <taxon>Embryophyta</taxon>
        <taxon>Tracheophyta</taxon>
        <taxon>Polypodiopsida</taxon>
        <taxon>Polypodiidae</taxon>
        <taxon>Polypodiales</taxon>
        <taxon>Pteridineae</taxon>
        <taxon>Pteridaceae</taxon>
        <taxon>Parkerioideae</taxon>
        <taxon>Ceratopteris</taxon>
    </lineage>
</organism>
<accession>A0A8T2UW07</accession>
<keyword evidence="3" id="KW-1185">Reference proteome</keyword>
<proteinExistence type="predicted"/>
<gene>
    <name evidence="2" type="ORF">KP509_04G034900</name>
</gene>
<evidence type="ECO:0000313" key="3">
    <source>
        <dbReference type="Proteomes" id="UP000825935"/>
    </source>
</evidence>
<evidence type="ECO:0000313" key="2">
    <source>
        <dbReference type="EMBL" id="KAH7438880.1"/>
    </source>
</evidence>
<dbReference type="Proteomes" id="UP000825935">
    <property type="component" value="Chromosome 4"/>
</dbReference>
<dbReference type="AlphaFoldDB" id="A0A8T2UW07"/>
<feature type="compositionally biased region" description="Pro residues" evidence="1">
    <location>
        <begin position="136"/>
        <end position="146"/>
    </location>
</feature>
<dbReference type="EMBL" id="CM035409">
    <property type="protein sequence ID" value="KAH7438880.1"/>
    <property type="molecule type" value="Genomic_DNA"/>
</dbReference>
<protein>
    <submittedName>
        <fullName evidence="2">Uncharacterized protein</fullName>
    </submittedName>
</protein>
<evidence type="ECO:0000256" key="1">
    <source>
        <dbReference type="SAM" id="MobiDB-lite"/>
    </source>
</evidence>
<sequence length="153" mass="16293">MESPTSSCSRRAKLAHPSLHHPYKRWPLTSLHGVHSTGTNRKPTSSPWSFHGITFGEEAGVSGTASDVEHGVALSSQPTALGDEHRSTAAPPVLLVLEDGFCLLSQGRHKICGPISACIWQNDKLTRSDDPSSSAPSPPPPPPPPAQARKQII</sequence>
<dbReference type="OrthoDB" id="10561698at2759"/>